<reference evidence="2" key="2">
    <citation type="submission" date="2025-09" db="UniProtKB">
        <authorList>
            <consortium name="Ensembl"/>
        </authorList>
    </citation>
    <scope>IDENTIFICATION</scope>
</reference>
<reference evidence="2" key="1">
    <citation type="submission" date="2025-08" db="UniProtKB">
        <authorList>
            <consortium name="Ensembl"/>
        </authorList>
    </citation>
    <scope>IDENTIFICATION</scope>
</reference>
<dbReference type="STRING" id="80966.ENSAPOP00000033176"/>
<keyword evidence="3" id="KW-1185">Reference proteome</keyword>
<feature type="region of interest" description="Disordered" evidence="1">
    <location>
        <begin position="108"/>
        <end position="178"/>
    </location>
</feature>
<accession>A0A3Q1GQV5</accession>
<dbReference type="AlphaFoldDB" id="A0A3Q1GQV5"/>
<evidence type="ECO:0000313" key="2">
    <source>
        <dbReference type="Ensembl" id="ENSAPOP00000033176.1"/>
    </source>
</evidence>
<organism evidence="2 3">
    <name type="scientific">Acanthochromis polyacanthus</name>
    <name type="common">spiny chromis</name>
    <dbReference type="NCBI Taxonomy" id="80966"/>
    <lineage>
        <taxon>Eukaryota</taxon>
        <taxon>Metazoa</taxon>
        <taxon>Chordata</taxon>
        <taxon>Craniata</taxon>
        <taxon>Vertebrata</taxon>
        <taxon>Euteleostomi</taxon>
        <taxon>Actinopterygii</taxon>
        <taxon>Neopterygii</taxon>
        <taxon>Teleostei</taxon>
        <taxon>Neoteleostei</taxon>
        <taxon>Acanthomorphata</taxon>
        <taxon>Ovalentaria</taxon>
        <taxon>Pomacentridae</taxon>
        <taxon>Acanthochromis</taxon>
    </lineage>
</organism>
<dbReference type="Ensembl" id="ENSAPOT00000027808.1">
    <property type="protein sequence ID" value="ENSAPOP00000033176.1"/>
    <property type="gene ID" value="ENSAPOG00000021600.1"/>
</dbReference>
<dbReference type="Proteomes" id="UP000257200">
    <property type="component" value="Unplaced"/>
</dbReference>
<name>A0A3Q1GQV5_9TELE</name>
<evidence type="ECO:0000256" key="1">
    <source>
        <dbReference type="SAM" id="MobiDB-lite"/>
    </source>
</evidence>
<evidence type="ECO:0000313" key="3">
    <source>
        <dbReference type="Proteomes" id="UP000257200"/>
    </source>
</evidence>
<sequence>SKKIPSSNPRVSLGSFCMEFACSPCACVGFLRVLWLPPILPHPPTLVRIKRFCLMTNSTPKFNELIEVQQPTVTSSTWPSSTSPSTVVVAVDHTKLWAMIRSAAGAQRTGFKRKAEDQTHSKRAAGFSPSLQSSASPPHSSSKSQSSHVDLETESLLNQQSTKEQKSKKVREKIIMTN</sequence>
<proteinExistence type="predicted"/>
<dbReference type="InParanoid" id="A0A3Q1GQV5"/>
<protein>
    <submittedName>
        <fullName evidence="2">Uncharacterized protein</fullName>
    </submittedName>
</protein>
<feature type="compositionally biased region" description="Low complexity" evidence="1">
    <location>
        <begin position="128"/>
        <end position="147"/>
    </location>
</feature>